<protein>
    <submittedName>
        <fullName evidence="2">Uncharacterized protein</fullName>
    </submittedName>
</protein>
<feature type="compositionally biased region" description="Low complexity" evidence="1">
    <location>
        <begin position="122"/>
        <end position="171"/>
    </location>
</feature>
<dbReference type="OrthoDB" id="549542at2759"/>
<feature type="compositionally biased region" description="Low complexity" evidence="1">
    <location>
        <begin position="367"/>
        <end position="377"/>
    </location>
</feature>
<feature type="compositionally biased region" description="Gly residues" evidence="1">
    <location>
        <begin position="556"/>
        <end position="574"/>
    </location>
</feature>
<sequence length="912" mass="88872">MAPPDLQGSELESGEDFDQAQLENSLSGMLAFLADRSNTPPLAPRFTASSADRIAAAAGLLPPSSREPMAPSPRAAAANGGPEAHRNGPQPHTTRSLEGGAEASSEPSHRPTGHPAWPQPTAGADPHGAFHGPAAHANGANGSANGASAGAAPGGATRERPSGSASSAAPSDNGSHATTGGSPGPFGGGEGHAAAPAPAAPFAGGAGAGFVESARLAAELGARLTEACRSSVRDMLREALLEVLPLPEAAEVLFKIDSHSAWIDITAAATATAAAAAAAALGGDAAAAAIGAILPGGRGGSPPPPPSRESASLPATPSKAPPPASILPPPPLDTAAGGAAASSLAPLTPARSAPVGTVPLPSPAGSPPTTATGHDPAATIPTAAATTAPTHINADGGEAPSHSPLLLGLMQQHPHLVDVLQRNPHLLASILALSPVGSAAGGAATIPPETLAALAAALPAADGAGSIGSGAVGADRRVGGASGASPFEEIRPDGAAGMYGNLGGGAASRFGGILSGLSPSVDRPLSGARSPPSLASPAGHGGTGPGLWGSLPTHGSPGGPFAGGPAAGTSPSGGGGGLEAFHALMGLPPSAAAAAAAAAAAEGCRSFDELSPSVRDKIQSVLDTCGPHIRAEHFDAGVRHWLLQLQLLFGELCAVSALHAIETAANLEGVRRMKAFITTRLIDHYEQMVWAQDPQGYALRKLTPDLIAVLDELVSSDKGLRWTHFDPKVLDTIREIRLPEAVRTRLSKLCAQELSGVQNVPAYLYTLLSKRGKTAKQAAAQKQMQELALRLVATGPGSGAAGGALMMSGDAGGGGMGGLGGMGSGVGGMGGLGGMGGMGMGMGGMGMGGLGGLSPLGSPAGPGAGAAGGMYGGGGAYRVQHGSPYGGNMHGGGGHPQYGGSGALWLPGYGGM</sequence>
<dbReference type="Proteomes" id="UP000612055">
    <property type="component" value="Unassembled WGS sequence"/>
</dbReference>
<feature type="compositionally biased region" description="Pro residues" evidence="1">
    <location>
        <begin position="319"/>
        <end position="332"/>
    </location>
</feature>
<feature type="compositionally biased region" description="Gly residues" evidence="1">
    <location>
        <begin position="181"/>
        <end position="191"/>
    </location>
</feature>
<proteinExistence type="predicted"/>
<organism evidence="2 3">
    <name type="scientific">Edaphochlamys debaryana</name>
    <dbReference type="NCBI Taxonomy" id="47281"/>
    <lineage>
        <taxon>Eukaryota</taxon>
        <taxon>Viridiplantae</taxon>
        <taxon>Chlorophyta</taxon>
        <taxon>core chlorophytes</taxon>
        <taxon>Chlorophyceae</taxon>
        <taxon>CS clade</taxon>
        <taxon>Chlamydomonadales</taxon>
        <taxon>Chlamydomonadales incertae sedis</taxon>
        <taxon>Edaphochlamys</taxon>
    </lineage>
</organism>
<dbReference type="AlphaFoldDB" id="A0A835XRA8"/>
<evidence type="ECO:0000256" key="1">
    <source>
        <dbReference type="SAM" id="MobiDB-lite"/>
    </source>
</evidence>
<comment type="caution">
    <text evidence="2">The sequence shown here is derived from an EMBL/GenBank/DDBJ whole genome shotgun (WGS) entry which is preliminary data.</text>
</comment>
<feature type="region of interest" description="Disordered" evidence="1">
    <location>
        <begin position="521"/>
        <end position="574"/>
    </location>
</feature>
<reference evidence="2" key="1">
    <citation type="journal article" date="2020" name="bioRxiv">
        <title>Comparative genomics of Chlamydomonas.</title>
        <authorList>
            <person name="Craig R.J."/>
            <person name="Hasan A.R."/>
            <person name="Ness R.W."/>
            <person name="Keightley P.D."/>
        </authorList>
    </citation>
    <scope>NUCLEOTIDE SEQUENCE</scope>
    <source>
        <strain evidence="2">CCAP 11/70</strain>
    </source>
</reference>
<name>A0A835XRA8_9CHLO</name>
<accession>A0A835XRA8</accession>
<feature type="region of interest" description="Disordered" evidence="1">
    <location>
        <begin position="296"/>
        <end position="377"/>
    </location>
</feature>
<gene>
    <name evidence="2" type="ORF">HYH03_013159</name>
</gene>
<evidence type="ECO:0000313" key="3">
    <source>
        <dbReference type="Proteomes" id="UP000612055"/>
    </source>
</evidence>
<feature type="region of interest" description="Disordered" evidence="1">
    <location>
        <begin position="57"/>
        <end position="198"/>
    </location>
</feature>
<dbReference type="EMBL" id="JAEHOE010000085">
    <property type="protein sequence ID" value="KAG2488309.1"/>
    <property type="molecule type" value="Genomic_DNA"/>
</dbReference>
<evidence type="ECO:0000313" key="2">
    <source>
        <dbReference type="EMBL" id="KAG2488309.1"/>
    </source>
</evidence>
<keyword evidence="3" id="KW-1185">Reference proteome</keyword>
<feature type="compositionally biased region" description="Low complexity" evidence="1">
    <location>
        <begin position="308"/>
        <end position="318"/>
    </location>
</feature>
<feature type="region of interest" description="Disordered" evidence="1">
    <location>
        <begin position="1"/>
        <end position="22"/>
    </location>
</feature>
<feature type="compositionally biased region" description="Low complexity" evidence="1">
    <location>
        <begin position="333"/>
        <end position="354"/>
    </location>
</feature>